<organism evidence="1 2">
    <name type="scientific">Candidatus Afipia apatlaquensis</name>
    <dbReference type="NCBI Taxonomy" id="2712852"/>
    <lineage>
        <taxon>Bacteria</taxon>
        <taxon>Pseudomonadati</taxon>
        <taxon>Pseudomonadota</taxon>
        <taxon>Alphaproteobacteria</taxon>
        <taxon>Hyphomicrobiales</taxon>
        <taxon>Nitrobacteraceae</taxon>
        <taxon>Afipia</taxon>
    </lineage>
</organism>
<proteinExistence type="predicted"/>
<evidence type="ECO:0000313" key="1">
    <source>
        <dbReference type="EMBL" id="NGX98748.1"/>
    </source>
</evidence>
<dbReference type="Proteomes" id="UP000480266">
    <property type="component" value="Unassembled WGS sequence"/>
</dbReference>
<sequence>MIERFLEWLRGPKIIIRPEADFDRLADLIERGDPSDPKTFEEIARLMGQTDPERF</sequence>
<protein>
    <submittedName>
        <fullName evidence="1">Uncharacterized protein</fullName>
    </submittedName>
</protein>
<comment type="caution">
    <text evidence="1">The sequence shown here is derived from an EMBL/GenBank/DDBJ whole genome shotgun (WGS) entry which is preliminary data.</text>
</comment>
<reference evidence="1" key="1">
    <citation type="submission" date="2020-02" db="EMBL/GenBank/DDBJ databases">
        <title>Draft genome sequence of Candidatus Afipia apatlaquensis IBT-C3, a potential strain for decolorization of textile dyes.</title>
        <authorList>
            <person name="Sanchez-Reyes A."/>
            <person name="Breton-Deval L."/>
            <person name="Mangelson H."/>
            <person name="Sanchez-Flores A."/>
        </authorList>
    </citation>
    <scope>NUCLEOTIDE SEQUENCE [LARGE SCALE GENOMIC DNA]</scope>
    <source>
        <strain evidence="1">IBT-C3</strain>
    </source>
</reference>
<evidence type="ECO:0000313" key="2">
    <source>
        <dbReference type="Proteomes" id="UP000480266"/>
    </source>
</evidence>
<name>A0A7C9VHY7_9BRAD</name>
<accession>A0A7C9VHY7</accession>
<keyword evidence="2" id="KW-1185">Reference proteome</keyword>
<dbReference type="EMBL" id="JAAMRR010001385">
    <property type="protein sequence ID" value="NGX98748.1"/>
    <property type="molecule type" value="Genomic_DNA"/>
</dbReference>
<dbReference type="AlphaFoldDB" id="A0A7C9VHY7"/>
<gene>
    <name evidence="1" type="ORF">G4V63_27150</name>
</gene>